<dbReference type="OrthoDB" id="5020792at2"/>
<dbReference type="AlphaFoldDB" id="A0A3Q9J216"/>
<dbReference type="KEGG" id="mlv:CVS47_02791"/>
<organism evidence="1 2">
    <name type="scientific">Microbacterium lemovicicum</name>
    <dbReference type="NCBI Taxonomy" id="1072463"/>
    <lineage>
        <taxon>Bacteria</taxon>
        <taxon>Bacillati</taxon>
        <taxon>Actinomycetota</taxon>
        <taxon>Actinomycetes</taxon>
        <taxon>Micrococcales</taxon>
        <taxon>Microbacteriaceae</taxon>
        <taxon>Microbacterium</taxon>
    </lineage>
</organism>
<evidence type="ECO:0000313" key="2">
    <source>
        <dbReference type="Proteomes" id="UP000276888"/>
    </source>
</evidence>
<reference evidence="1 2" key="1">
    <citation type="submission" date="2018-08" db="EMBL/GenBank/DDBJ databases">
        <title>Microbacterium lemovicicum sp. nov., a bacterium isolated from a natural uranium-rich soil.</title>
        <authorList>
            <person name="ORTET P."/>
        </authorList>
    </citation>
    <scope>NUCLEOTIDE SEQUENCE [LARGE SCALE GENOMIC DNA]</scope>
    <source>
        <strain evidence="1 2">Viu22</strain>
    </source>
</reference>
<dbReference type="EMBL" id="CP031423">
    <property type="protein sequence ID" value="AZS38140.1"/>
    <property type="molecule type" value="Genomic_DNA"/>
</dbReference>
<sequence>MKRIDLRYGGEQYSVGGRDLAEFQSDIIARLSPGAPPFWLEVNQGEGDPRPTFLLITPSTELAVMPVPGG</sequence>
<dbReference type="RefSeq" id="WP_127096608.1">
    <property type="nucleotide sequence ID" value="NZ_CP031423.1"/>
</dbReference>
<evidence type="ECO:0000313" key="1">
    <source>
        <dbReference type="EMBL" id="AZS38140.1"/>
    </source>
</evidence>
<name>A0A3Q9J216_9MICO</name>
<protein>
    <submittedName>
        <fullName evidence="1">Uncharacterized protein</fullName>
    </submittedName>
</protein>
<dbReference type="Proteomes" id="UP000276888">
    <property type="component" value="Chromosome"/>
</dbReference>
<proteinExistence type="predicted"/>
<keyword evidence="2" id="KW-1185">Reference proteome</keyword>
<accession>A0A3Q9J216</accession>
<gene>
    <name evidence="1" type="ORF">CVS47_02791</name>
</gene>